<keyword evidence="4" id="KW-1185">Reference proteome</keyword>
<name>A0A9P9AAP9_9PEZI</name>
<dbReference type="GO" id="GO:0008289">
    <property type="term" value="F:lipid binding"/>
    <property type="evidence" value="ECO:0007669"/>
    <property type="project" value="UniProtKB-ARBA"/>
</dbReference>
<dbReference type="EMBL" id="JAGSXJ010000005">
    <property type="protein sequence ID" value="KAH6691413.1"/>
    <property type="molecule type" value="Genomic_DNA"/>
</dbReference>
<comment type="caution">
    <text evidence="3">The sequence shown here is derived from an EMBL/GenBank/DDBJ whole genome shotgun (WGS) entry which is preliminary data.</text>
</comment>
<sequence>MAAAATTIPAEVTSAAQEKAVAGPLQTPLPQPTPESKPAPAEPLTEDQQKKYDWLLAQIKAWTEIKATKEGKTGPLRDSERFWLTRECVLRFLRATEWKEAESEKRLLTTLAWRRDYGIGIDEDLTPDYISIEQETGKQFLVGFDKEGRPCHYLNPGRQNTEPSPRQTQHLVFMLERAIELMPPGQEKIALLVNFKQSKSRSNTAPGIGQGREVLNILQTHYPERLGRALIINVPWVVWGFFKLITPFIHPLTREKLKFNEDMRQYVPKEQLASEFSDGDLAFDYDHSVYWPALLKLCDERRAARLQRWEEGGKLIGEHEEYLTGGKATGAGAGN</sequence>
<dbReference type="Proteomes" id="UP000770015">
    <property type="component" value="Unassembled WGS sequence"/>
</dbReference>
<feature type="compositionally biased region" description="Pro residues" evidence="1">
    <location>
        <begin position="27"/>
        <end position="41"/>
    </location>
</feature>
<feature type="domain" description="CRAL-TRIO" evidence="2">
    <location>
        <begin position="129"/>
        <end position="285"/>
    </location>
</feature>
<dbReference type="Pfam" id="PF03765">
    <property type="entry name" value="CRAL_TRIO_N"/>
    <property type="match status" value="1"/>
</dbReference>
<dbReference type="PANTHER" id="PTHR45824:SF29">
    <property type="entry name" value="GH16843P"/>
    <property type="match status" value="1"/>
</dbReference>
<evidence type="ECO:0000313" key="3">
    <source>
        <dbReference type="EMBL" id="KAH6691413.1"/>
    </source>
</evidence>
<dbReference type="SUPFAM" id="SSF46938">
    <property type="entry name" value="CRAL/TRIO N-terminal domain"/>
    <property type="match status" value="1"/>
</dbReference>
<dbReference type="Gene3D" id="3.40.525.10">
    <property type="entry name" value="CRAL-TRIO lipid binding domain"/>
    <property type="match status" value="1"/>
</dbReference>
<dbReference type="OrthoDB" id="75724at2759"/>
<accession>A0A9P9AAP9</accession>
<evidence type="ECO:0000313" key="4">
    <source>
        <dbReference type="Proteomes" id="UP000770015"/>
    </source>
</evidence>
<dbReference type="GO" id="GO:0008526">
    <property type="term" value="F:phosphatidylinositol transfer activity"/>
    <property type="evidence" value="ECO:0007669"/>
    <property type="project" value="TreeGrafter"/>
</dbReference>
<protein>
    <submittedName>
        <fullName evidence="3">Cral trio domain-containing protein</fullName>
    </submittedName>
</protein>
<dbReference type="InterPro" id="IPR036865">
    <property type="entry name" value="CRAL-TRIO_dom_sf"/>
</dbReference>
<gene>
    <name evidence="3" type="ORF">F5X68DRAFT_165947</name>
</gene>
<organism evidence="3 4">
    <name type="scientific">Plectosphaerella plurivora</name>
    <dbReference type="NCBI Taxonomy" id="936078"/>
    <lineage>
        <taxon>Eukaryota</taxon>
        <taxon>Fungi</taxon>
        <taxon>Dikarya</taxon>
        <taxon>Ascomycota</taxon>
        <taxon>Pezizomycotina</taxon>
        <taxon>Sordariomycetes</taxon>
        <taxon>Hypocreomycetidae</taxon>
        <taxon>Glomerellales</taxon>
        <taxon>Plectosphaerellaceae</taxon>
        <taxon>Plectosphaerella</taxon>
    </lineage>
</organism>
<feature type="region of interest" description="Disordered" evidence="1">
    <location>
        <begin position="1"/>
        <end position="47"/>
    </location>
</feature>
<dbReference type="InterPro" id="IPR036273">
    <property type="entry name" value="CRAL/TRIO_N_dom_sf"/>
</dbReference>
<dbReference type="InterPro" id="IPR011074">
    <property type="entry name" value="CRAL/TRIO_N_dom"/>
</dbReference>
<dbReference type="PANTHER" id="PTHR45824">
    <property type="entry name" value="GH16843P"/>
    <property type="match status" value="1"/>
</dbReference>
<dbReference type="SMART" id="SM00516">
    <property type="entry name" value="SEC14"/>
    <property type="match status" value="1"/>
</dbReference>
<dbReference type="FunFam" id="3.40.525.10:FF:000013">
    <property type="entry name" value="Phosphatidylinositol transfer protein PDR16"/>
    <property type="match status" value="1"/>
</dbReference>
<dbReference type="InterPro" id="IPR052578">
    <property type="entry name" value="PI_Transfer_CRAL-TRIO"/>
</dbReference>
<proteinExistence type="predicted"/>
<evidence type="ECO:0000256" key="1">
    <source>
        <dbReference type="SAM" id="MobiDB-lite"/>
    </source>
</evidence>
<reference evidence="3" key="1">
    <citation type="journal article" date="2021" name="Nat. Commun.">
        <title>Genetic determinants of endophytism in the Arabidopsis root mycobiome.</title>
        <authorList>
            <person name="Mesny F."/>
            <person name="Miyauchi S."/>
            <person name="Thiergart T."/>
            <person name="Pickel B."/>
            <person name="Atanasova L."/>
            <person name="Karlsson M."/>
            <person name="Huettel B."/>
            <person name="Barry K.W."/>
            <person name="Haridas S."/>
            <person name="Chen C."/>
            <person name="Bauer D."/>
            <person name="Andreopoulos W."/>
            <person name="Pangilinan J."/>
            <person name="LaButti K."/>
            <person name="Riley R."/>
            <person name="Lipzen A."/>
            <person name="Clum A."/>
            <person name="Drula E."/>
            <person name="Henrissat B."/>
            <person name="Kohler A."/>
            <person name="Grigoriev I.V."/>
            <person name="Martin F.M."/>
            <person name="Hacquard S."/>
        </authorList>
    </citation>
    <scope>NUCLEOTIDE SEQUENCE</scope>
    <source>
        <strain evidence="3">MPI-SDFR-AT-0117</strain>
    </source>
</reference>
<dbReference type="GO" id="GO:0071944">
    <property type="term" value="C:cell periphery"/>
    <property type="evidence" value="ECO:0007669"/>
    <property type="project" value="UniProtKB-ARBA"/>
</dbReference>
<dbReference type="CDD" id="cd00170">
    <property type="entry name" value="SEC14"/>
    <property type="match status" value="1"/>
</dbReference>
<evidence type="ECO:0000259" key="2">
    <source>
        <dbReference type="PROSITE" id="PS50191"/>
    </source>
</evidence>
<dbReference type="Pfam" id="PF00650">
    <property type="entry name" value="CRAL_TRIO"/>
    <property type="match status" value="1"/>
</dbReference>
<dbReference type="PROSITE" id="PS50191">
    <property type="entry name" value="CRAL_TRIO"/>
    <property type="match status" value="1"/>
</dbReference>
<dbReference type="SUPFAM" id="SSF52087">
    <property type="entry name" value="CRAL/TRIO domain"/>
    <property type="match status" value="1"/>
</dbReference>
<dbReference type="AlphaFoldDB" id="A0A9P9AAP9"/>
<dbReference type="InterPro" id="IPR001251">
    <property type="entry name" value="CRAL-TRIO_dom"/>
</dbReference>